<name>A0A1V1PGQ0_9BACT</name>
<dbReference type="Proteomes" id="UP000189670">
    <property type="component" value="Unassembled WGS sequence"/>
</dbReference>
<sequence>MIYLSSKYGNIALSYLALDMLDKHVSSVVDCLEQTAKKEMIKIEGKLSGQQKSELKERAILMVLDAIDSNLRKVLEGLYSNLRKVIVTKIEAKCLQNKIQKKES</sequence>
<evidence type="ECO:0000313" key="2">
    <source>
        <dbReference type="Proteomes" id="UP000189670"/>
    </source>
</evidence>
<dbReference type="EMBL" id="ATBP01000028">
    <property type="protein sequence ID" value="ETR73970.1"/>
    <property type="molecule type" value="Genomic_DNA"/>
</dbReference>
<gene>
    <name evidence="1" type="ORF">OMM_06625</name>
</gene>
<evidence type="ECO:0000313" key="1">
    <source>
        <dbReference type="EMBL" id="ETR73970.1"/>
    </source>
</evidence>
<accession>A0A1V1PGQ0</accession>
<organism evidence="1 2">
    <name type="scientific">Candidatus Magnetoglobus multicellularis str. Araruama</name>
    <dbReference type="NCBI Taxonomy" id="890399"/>
    <lineage>
        <taxon>Bacteria</taxon>
        <taxon>Pseudomonadati</taxon>
        <taxon>Thermodesulfobacteriota</taxon>
        <taxon>Desulfobacteria</taxon>
        <taxon>Desulfobacterales</taxon>
        <taxon>Desulfobacteraceae</taxon>
        <taxon>Candidatus Magnetoglobus</taxon>
    </lineage>
</organism>
<protein>
    <submittedName>
        <fullName evidence="1">Uncharacterized protein</fullName>
    </submittedName>
</protein>
<comment type="caution">
    <text evidence="1">The sequence shown here is derived from an EMBL/GenBank/DDBJ whole genome shotgun (WGS) entry which is preliminary data.</text>
</comment>
<proteinExistence type="predicted"/>
<reference evidence="2" key="1">
    <citation type="submission" date="2012-11" db="EMBL/GenBank/DDBJ databases">
        <authorList>
            <person name="Lucero-Rivera Y.E."/>
            <person name="Tovar-Ramirez D."/>
        </authorList>
    </citation>
    <scope>NUCLEOTIDE SEQUENCE [LARGE SCALE GENOMIC DNA]</scope>
    <source>
        <strain evidence="2">Araruama</strain>
    </source>
</reference>
<dbReference type="AlphaFoldDB" id="A0A1V1PGQ0"/>